<protein>
    <submittedName>
        <fullName evidence="1">Uncharacterized protein</fullName>
    </submittedName>
</protein>
<proteinExistence type="predicted"/>
<comment type="caution">
    <text evidence="1">The sequence shown here is derived from an EMBL/GenBank/DDBJ whole genome shotgun (WGS) entry which is preliminary data.</text>
</comment>
<evidence type="ECO:0000313" key="1">
    <source>
        <dbReference type="EMBL" id="NOJ81522.1"/>
    </source>
</evidence>
<sequence length="387" mass="41503">MHLPPPSEHTMVRTERVARRVFSRLNLALLLTGALAGCGGPLEPAPSTPAPEGALDAQAQALTYPSGSSQTVVSRRVVSRNGSGAYQAAAGFEHFRAAGAFDGALHNIRIAEVDAPAVREALVLMSAGQKISSSGHSSGVTGQASNWDASCDSVSCPNVSLDGRSLAMKLRALGWFPSGKTYLSVVNDANFDHLFDSDTKQRIVNGFSNWLQAQVRPETRAIYLAGSSRGGCLMMRMAQALRANTALDGIAIYVSSFDGVCRNSQGELGTFDSKINNPVRPWGTFYGAWATNLTAQFPRRDRLHIFHVVGGQEVAPATGIRAFSGYAGSTPPSTGTNLDWGWYKQTWVKWQHKEIGNPYTAPSASDQAQVVAETIDAHLTWLDARLP</sequence>
<gene>
    <name evidence="1" type="ORF">HNV28_24850</name>
</gene>
<reference evidence="1 2" key="1">
    <citation type="submission" date="2020-05" db="EMBL/GenBank/DDBJ databases">
        <authorList>
            <person name="Whitworth D."/>
        </authorList>
    </citation>
    <scope>NUCLEOTIDE SEQUENCE [LARGE SCALE GENOMIC DNA]</scope>
    <source>
        <strain evidence="1 2">AM005</strain>
    </source>
</reference>
<dbReference type="AlphaFoldDB" id="A0A7Y4MTG2"/>
<name>A0A7Y4MTG2_MYXXA</name>
<dbReference type="Proteomes" id="UP000533080">
    <property type="component" value="Unassembled WGS sequence"/>
</dbReference>
<accession>A0A7Y4MTG2</accession>
<dbReference type="EMBL" id="JABFNT010000090">
    <property type="protein sequence ID" value="NOJ81522.1"/>
    <property type="molecule type" value="Genomic_DNA"/>
</dbReference>
<evidence type="ECO:0000313" key="2">
    <source>
        <dbReference type="Proteomes" id="UP000533080"/>
    </source>
</evidence>
<organism evidence="1 2">
    <name type="scientific">Myxococcus xanthus</name>
    <dbReference type="NCBI Taxonomy" id="34"/>
    <lineage>
        <taxon>Bacteria</taxon>
        <taxon>Pseudomonadati</taxon>
        <taxon>Myxococcota</taxon>
        <taxon>Myxococcia</taxon>
        <taxon>Myxococcales</taxon>
        <taxon>Cystobacterineae</taxon>
        <taxon>Myxococcaceae</taxon>
        <taxon>Myxococcus</taxon>
    </lineage>
</organism>